<feature type="domain" description="Rhodanese" evidence="2">
    <location>
        <begin position="50"/>
        <end position="142"/>
    </location>
</feature>
<organism evidence="3 4">
    <name type="scientific">Sulfurovum riftiae</name>
    <dbReference type="NCBI Taxonomy" id="1630136"/>
    <lineage>
        <taxon>Bacteria</taxon>
        <taxon>Pseudomonadati</taxon>
        <taxon>Campylobacterota</taxon>
        <taxon>Epsilonproteobacteria</taxon>
        <taxon>Campylobacterales</taxon>
        <taxon>Sulfurovaceae</taxon>
        <taxon>Sulfurovum</taxon>
    </lineage>
</organism>
<dbReference type="Proteomes" id="UP000075359">
    <property type="component" value="Unassembled WGS sequence"/>
</dbReference>
<evidence type="ECO:0000313" key="4">
    <source>
        <dbReference type="Proteomes" id="UP000075359"/>
    </source>
</evidence>
<keyword evidence="1" id="KW-0732">Signal</keyword>
<dbReference type="STRING" id="1630136.AS592_04095"/>
<evidence type="ECO:0000256" key="1">
    <source>
        <dbReference type="SAM" id="SignalP"/>
    </source>
</evidence>
<dbReference type="GO" id="GO:0016740">
    <property type="term" value="F:transferase activity"/>
    <property type="evidence" value="ECO:0007669"/>
    <property type="project" value="UniProtKB-KW"/>
</dbReference>
<protein>
    <submittedName>
        <fullName evidence="3">Sulfurtransferase</fullName>
    </submittedName>
</protein>
<dbReference type="SMART" id="SM00450">
    <property type="entry name" value="RHOD"/>
    <property type="match status" value="1"/>
</dbReference>
<comment type="caution">
    <text evidence="3">The sequence shown here is derived from an EMBL/GenBank/DDBJ whole genome shotgun (WGS) entry which is preliminary data.</text>
</comment>
<dbReference type="InterPro" id="IPR050229">
    <property type="entry name" value="GlpE_sulfurtransferase"/>
</dbReference>
<accession>A0A151CDA6</accession>
<dbReference type="PROSITE" id="PS50206">
    <property type="entry name" value="RHODANESE_3"/>
    <property type="match status" value="1"/>
</dbReference>
<keyword evidence="4" id="KW-1185">Reference proteome</keyword>
<dbReference type="InterPro" id="IPR036873">
    <property type="entry name" value="Rhodanese-like_dom_sf"/>
</dbReference>
<dbReference type="PANTHER" id="PTHR43031">
    <property type="entry name" value="FAD-DEPENDENT OXIDOREDUCTASE"/>
    <property type="match status" value="1"/>
</dbReference>
<dbReference type="PANTHER" id="PTHR43031:SF1">
    <property type="entry name" value="PYRIDINE NUCLEOTIDE-DISULPHIDE OXIDOREDUCTASE"/>
    <property type="match status" value="1"/>
</dbReference>
<dbReference type="AlphaFoldDB" id="A0A151CDA6"/>
<dbReference type="RefSeq" id="WP_067332637.1">
    <property type="nucleotide sequence ID" value="NZ_LNKT01000072.1"/>
</dbReference>
<sequence length="152" mass="16636">MKKFMSLALLASICILPLTAGHPETDKLIEKAQKDAGEITPKALKAMLDKEEDVIILDVRESEQRAEGEIYADNYIAITRGNLEFQVLNKIKNKDARIITYCRGGSRGALAAQTLRKLGYKNATNLKGGLKGWAKAGYPIETGLGVTTLTKE</sequence>
<feature type="chain" id="PRO_5007578361" evidence="1">
    <location>
        <begin position="21"/>
        <end position="152"/>
    </location>
</feature>
<evidence type="ECO:0000259" key="2">
    <source>
        <dbReference type="PROSITE" id="PS50206"/>
    </source>
</evidence>
<dbReference type="EMBL" id="LNKT01000072">
    <property type="protein sequence ID" value="KYJ85501.1"/>
    <property type="molecule type" value="Genomic_DNA"/>
</dbReference>
<keyword evidence="3" id="KW-0808">Transferase</keyword>
<gene>
    <name evidence="3" type="ORF">AS592_04095</name>
</gene>
<evidence type="ECO:0000313" key="3">
    <source>
        <dbReference type="EMBL" id="KYJ85501.1"/>
    </source>
</evidence>
<dbReference type="InterPro" id="IPR001763">
    <property type="entry name" value="Rhodanese-like_dom"/>
</dbReference>
<dbReference type="Pfam" id="PF00581">
    <property type="entry name" value="Rhodanese"/>
    <property type="match status" value="1"/>
</dbReference>
<name>A0A151CDA6_9BACT</name>
<dbReference type="OrthoDB" id="9789348at2"/>
<dbReference type="SUPFAM" id="SSF52821">
    <property type="entry name" value="Rhodanese/Cell cycle control phosphatase"/>
    <property type="match status" value="1"/>
</dbReference>
<dbReference type="Gene3D" id="3.40.250.10">
    <property type="entry name" value="Rhodanese-like domain"/>
    <property type="match status" value="1"/>
</dbReference>
<proteinExistence type="predicted"/>
<dbReference type="CDD" id="cd00158">
    <property type="entry name" value="RHOD"/>
    <property type="match status" value="1"/>
</dbReference>
<feature type="signal peptide" evidence="1">
    <location>
        <begin position="1"/>
        <end position="20"/>
    </location>
</feature>
<reference evidence="3 4" key="1">
    <citation type="submission" date="2015-11" db="EMBL/GenBank/DDBJ databases">
        <title>Draft genome of Sulfurovum riftiae 1812E, a member of the Epsilonproteobacteria isolated from the tube of the deep-sea hydrothermal vent tubewom Riftia pachyptila.</title>
        <authorList>
            <person name="Vetriani C."/>
            <person name="Giovannelli D."/>
        </authorList>
    </citation>
    <scope>NUCLEOTIDE SEQUENCE [LARGE SCALE GENOMIC DNA]</scope>
    <source>
        <strain evidence="3 4">1812E</strain>
    </source>
</reference>